<proteinExistence type="predicted"/>
<dbReference type="EMBL" id="UOGJ01000021">
    <property type="protein sequence ID" value="VAX34983.1"/>
    <property type="molecule type" value="Genomic_DNA"/>
</dbReference>
<sequence length="54" mass="5612">AVPAVGNPYLTNFPTCSLIEGAYTFLGGGNAVTPATVAPAVHFFNWPLKGDPHL</sequence>
<protein>
    <submittedName>
        <fullName evidence="1">Uncharacterized protein</fullName>
    </submittedName>
</protein>
<accession>A0A3B1DDQ6</accession>
<reference evidence="1" key="1">
    <citation type="submission" date="2018-06" db="EMBL/GenBank/DDBJ databases">
        <authorList>
            <person name="Zhirakovskaya E."/>
        </authorList>
    </citation>
    <scope>NUCLEOTIDE SEQUENCE</scope>
</reference>
<dbReference type="AlphaFoldDB" id="A0A3B1DDQ6"/>
<feature type="non-terminal residue" evidence="1">
    <location>
        <position position="1"/>
    </location>
</feature>
<organism evidence="1">
    <name type="scientific">hydrothermal vent metagenome</name>
    <dbReference type="NCBI Taxonomy" id="652676"/>
    <lineage>
        <taxon>unclassified sequences</taxon>
        <taxon>metagenomes</taxon>
        <taxon>ecological metagenomes</taxon>
    </lineage>
</organism>
<name>A0A3B1DDQ6_9ZZZZ</name>
<gene>
    <name evidence="1" type="ORF">MNBD_UNCLBAC01-2139</name>
</gene>
<evidence type="ECO:0000313" key="1">
    <source>
        <dbReference type="EMBL" id="VAX34983.1"/>
    </source>
</evidence>